<dbReference type="Proteomes" id="UP001207177">
    <property type="component" value="Unassembled WGS sequence"/>
</dbReference>
<evidence type="ECO:0000313" key="3">
    <source>
        <dbReference type="EMBL" id="RSJ68231.1"/>
    </source>
</evidence>
<dbReference type="EMBL" id="RJPK01000009">
    <property type="protein sequence ID" value="RSJ68231.1"/>
    <property type="molecule type" value="Genomic_DNA"/>
</dbReference>
<evidence type="ECO:0000313" key="5">
    <source>
        <dbReference type="Proteomes" id="UP001207177"/>
    </source>
</evidence>
<dbReference type="SUPFAM" id="SSF56219">
    <property type="entry name" value="DNase I-like"/>
    <property type="match status" value="1"/>
</dbReference>
<sequence>MTNLSLLTANLDYRGSGGPYKDRTSTKIADYLLSQNPTFIALQEAGGTQPSTKPRYLNVDEYQKFLLAEKLAKELDTELRKRGYGVIYPKSDKSNAVSTRLFYFSDNIELIKELPPIYDDFYCRQSGGLFKINNKTIAVFSLHFPLFENRPVEKKEMWDKYIQFASQASKLYDHIILAGDFNESPNNETTFPDKIVEMEQYMVNASRDLPTWSNKKLDHIFITPNSKIENYSTLDNHFSDHKALQVTFTV</sequence>
<protein>
    <submittedName>
        <fullName evidence="2">Endonuclease</fullName>
    </submittedName>
</protein>
<dbReference type="Pfam" id="PF03372">
    <property type="entry name" value="Exo_endo_phos"/>
    <property type="match status" value="1"/>
</dbReference>
<reference evidence="3 4" key="1">
    <citation type="submission" date="2018-11" db="EMBL/GenBank/DDBJ databases">
        <title>Species Designations Belie Phenotypic and Genotypic Heterogeneity in Oral Streptococci.</title>
        <authorList>
            <person name="Velsko I."/>
        </authorList>
    </citation>
    <scope>NUCLEOTIDE SEQUENCE [LARGE SCALE GENOMIC DNA]</scope>
    <source>
        <strain evidence="3 4">BCC10</strain>
    </source>
</reference>
<evidence type="ECO:0000313" key="2">
    <source>
        <dbReference type="EMBL" id="MCY7059579.1"/>
    </source>
</evidence>
<dbReference type="InterPro" id="IPR005135">
    <property type="entry name" value="Endo/exonuclease/phosphatase"/>
</dbReference>
<accession>A0A3R9SAN2</accession>
<reference evidence="2 5" key="2">
    <citation type="journal article" date="2022" name="Med Res Arch">
        <title>Genomic identification of streptococcal strains and relation to clinical characteristics. A substudy to The Partial Oral Treatment of Endocarditis (POET) Trial.</title>
        <authorList>
            <person name="Christensen J."/>
            <person name="Jensen C."/>
            <person name="Dargis R."/>
            <person name="Nielsen X."/>
            <person name="Pries- Heje M."/>
            <person name="Wiingaard C."/>
            <person name="Ihlemann N."/>
            <person name="Gill S."/>
            <person name="Bruun N."/>
            <person name="Elming H."/>
            <person name="Povlsen J."/>
            <person name="Madsen T."/>
            <person name="Jensen K."/>
            <person name="Fuursted K."/>
            <person name="Ostergaard L."/>
            <person name="Christiansen U."/>
            <person name="Rosenvinge F."/>
            <person name="Helweg-Larsen J."/>
            <person name="Fosbol E."/>
            <person name="Kober L."/>
            <person name="Torp-Pedersen C."/>
            <person name="Tonder N."/>
            <person name="Moser C."/>
            <person name="Iversen K."/>
            <person name="Bundgaard H."/>
        </authorList>
    </citation>
    <scope>NUCLEOTIDE SEQUENCE [LARGE SCALE GENOMIC DNA]</scope>
    <source>
        <strain evidence="2 5">K16259064</strain>
    </source>
</reference>
<feature type="domain" description="Endonuclease/exonuclease/phosphatase" evidence="1">
    <location>
        <begin position="8"/>
        <end position="241"/>
    </location>
</feature>
<comment type="caution">
    <text evidence="3">The sequence shown here is derived from an EMBL/GenBank/DDBJ whole genome shotgun (WGS) entry which is preliminary data.</text>
</comment>
<dbReference type="InterPro" id="IPR036691">
    <property type="entry name" value="Endo/exonu/phosph_ase_sf"/>
</dbReference>
<dbReference type="Gene3D" id="3.60.10.10">
    <property type="entry name" value="Endonuclease/exonuclease/phosphatase"/>
    <property type="match status" value="1"/>
</dbReference>
<gene>
    <name evidence="3" type="ORF">D8801_09145</name>
    <name evidence="2" type="ORF">MK395_01985</name>
</gene>
<organism evidence="3 4">
    <name type="scientific">Streptococcus oralis</name>
    <dbReference type="NCBI Taxonomy" id="1303"/>
    <lineage>
        <taxon>Bacteria</taxon>
        <taxon>Bacillati</taxon>
        <taxon>Bacillota</taxon>
        <taxon>Bacilli</taxon>
        <taxon>Lactobacillales</taxon>
        <taxon>Streptococcaceae</taxon>
        <taxon>Streptococcus</taxon>
    </lineage>
</organism>
<reference evidence="2" key="3">
    <citation type="submission" date="2022-02" db="EMBL/GenBank/DDBJ databases">
        <authorList>
            <person name="Christensen J.J.E."/>
            <person name="Jensen C.S."/>
            <person name="Nielsen X.C."/>
            <person name="Dargis R."/>
        </authorList>
    </citation>
    <scope>NUCLEOTIDE SEQUENCE</scope>
    <source>
        <strain evidence="2">K16259064</strain>
    </source>
</reference>
<dbReference type="EMBL" id="JAKUVW010000003">
    <property type="protein sequence ID" value="MCY7059579.1"/>
    <property type="molecule type" value="Genomic_DNA"/>
</dbReference>
<proteinExistence type="predicted"/>
<keyword evidence="2" id="KW-0378">Hydrolase</keyword>
<name>A0A3R9SAN2_STROR</name>
<dbReference type="RefSeq" id="WP_125849402.1">
    <property type="nucleotide sequence ID" value="NZ_JAKUVW010000003.1"/>
</dbReference>
<keyword evidence="2" id="KW-0540">Nuclease</keyword>
<dbReference type="GO" id="GO:0004519">
    <property type="term" value="F:endonuclease activity"/>
    <property type="evidence" value="ECO:0007669"/>
    <property type="project" value="UniProtKB-KW"/>
</dbReference>
<evidence type="ECO:0000313" key="4">
    <source>
        <dbReference type="Proteomes" id="UP000281558"/>
    </source>
</evidence>
<dbReference type="Proteomes" id="UP000281558">
    <property type="component" value="Unassembled WGS sequence"/>
</dbReference>
<keyword evidence="2" id="KW-0255">Endonuclease</keyword>
<dbReference type="AlphaFoldDB" id="A0A3R9SAN2"/>
<evidence type="ECO:0000259" key="1">
    <source>
        <dbReference type="Pfam" id="PF03372"/>
    </source>
</evidence>